<feature type="signal peptide" evidence="1">
    <location>
        <begin position="1"/>
        <end position="31"/>
    </location>
</feature>
<organism evidence="2 3">
    <name type="scientific">Pterulicium gracile</name>
    <dbReference type="NCBI Taxonomy" id="1884261"/>
    <lineage>
        <taxon>Eukaryota</taxon>
        <taxon>Fungi</taxon>
        <taxon>Dikarya</taxon>
        <taxon>Basidiomycota</taxon>
        <taxon>Agaricomycotina</taxon>
        <taxon>Agaricomycetes</taxon>
        <taxon>Agaricomycetidae</taxon>
        <taxon>Agaricales</taxon>
        <taxon>Pleurotineae</taxon>
        <taxon>Pterulaceae</taxon>
        <taxon>Pterulicium</taxon>
    </lineage>
</organism>
<protein>
    <recommendedName>
        <fullName evidence="4">Secreted protein</fullName>
    </recommendedName>
</protein>
<feature type="chain" id="PRO_5022695524" description="Secreted protein" evidence="1">
    <location>
        <begin position="32"/>
        <end position="131"/>
    </location>
</feature>
<proteinExistence type="predicted"/>
<evidence type="ECO:0008006" key="4">
    <source>
        <dbReference type="Google" id="ProtNLM"/>
    </source>
</evidence>
<reference evidence="2 3" key="1">
    <citation type="journal article" date="2019" name="Nat. Ecol. Evol.">
        <title>Megaphylogeny resolves global patterns of mushroom evolution.</title>
        <authorList>
            <person name="Varga T."/>
            <person name="Krizsan K."/>
            <person name="Foldi C."/>
            <person name="Dima B."/>
            <person name="Sanchez-Garcia M."/>
            <person name="Sanchez-Ramirez S."/>
            <person name="Szollosi G.J."/>
            <person name="Szarkandi J.G."/>
            <person name="Papp V."/>
            <person name="Albert L."/>
            <person name="Andreopoulos W."/>
            <person name="Angelini C."/>
            <person name="Antonin V."/>
            <person name="Barry K.W."/>
            <person name="Bougher N.L."/>
            <person name="Buchanan P."/>
            <person name="Buyck B."/>
            <person name="Bense V."/>
            <person name="Catcheside P."/>
            <person name="Chovatia M."/>
            <person name="Cooper J."/>
            <person name="Damon W."/>
            <person name="Desjardin D."/>
            <person name="Finy P."/>
            <person name="Geml J."/>
            <person name="Haridas S."/>
            <person name="Hughes K."/>
            <person name="Justo A."/>
            <person name="Karasinski D."/>
            <person name="Kautmanova I."/>
            <person name="Kiss B."/>
            <person name="Kocsube S."/>
            <person name="Kotiranta H."/>
            <person name="LaButti K.M."/>
            <person name="Lechner B.E."/>
            <person name="Liimatainen K."/>
            <person name="Lipzen A."/>
            <person name="Lukacs Z."/>
            <person name="Mihaltcheva S."/>
            <person name="Morgado L.N."/>
            <person name="Niskanen T."/>
            <person name="Noordeloos M.E."/>
            <person name="Ohm R.A."/>
            <person name="Ortiz-Santana B."/>
            <person name="Ovrebo C."/>
            <person name="Racz N."/>
            <person name="Riley R."/>
            <person name="Savchenko A."/>
            <person name="Shiryaev A."/>
            <person name="Soop K."/>
            <person name="Spirin V."/>
            <person name="Szebenyi C."/>
            <person name="Tomsovsky M."/>
            <person name="Tulloss R.E."/>
            <person name="Uehling J."/>
            <person name="Grigoriev I.V."/>
            <person name="Vagvolgyi C."/>
            <person name="Papp T."/>
            <person name="Martin F.M."/>
            <person name="Miettinen O."/>
            <person name="Hibbett D.S."/>
            <person name="Nagy L.G."/>
        </authorList>
    </citation>
    <scope>NUCLEOTIDE SEQUENCE [LARGE SCALE GENOMIC DNA]</scope>
    <source>
        <strain evidence="2 3">CBS 309.79</strain>
    </source>
</reference>
<evidence type="ECO:0000256" key="1">
    <source>
        <dbReference type="SAM" id="SignalP"/>
    </source>
</evidence>
<evidence type="ECO:0000313" key="3">
    <source>
        <dbReference type="Proteomes" id="UP000305067"/>
    </source>
</evidence>
<evidence type="ECO:0000313" key="2">
    <source>
        <dbReference type="EMBL" id="TFL04597.1"/>
    </source>
</evidence>
<name>A0A5C3QSU1_9AGAR</name>
<dbReference type="AlphaFoldDB" id="A0A5C3QSU1"/>
<gene>
    <name evidence="2" type="ORF">BDV98DRAFT_562527</name>
</gene>
<accession>A0A5C3QSU1</accession>
<keyword evidence="3" id="KW-1185">Reference proteome</keyword>
<sequence>MQLGRLWLWMHQWRGFCCLLVLSTLDLEARADVHVDCEEPLPVTTFMFDLGQLCDWLFMVQTVASGWPRINRSESRTTVLRRHQIDDFNSIFMPFASSAHIHCGWSLREPRRQGIGCTYVDPLAIAPSRRL</sequence>
<keyword evidence="1" id="KW-0732">Signal</keyword>
<dbReference type="Proteomes" id="UP000305067">
    <property type="component" value="Unassembled WGS sequence"/>
</dbReference>
<dbReference type="EMBL" id="ML178818">
    <property type="protein sequence ID" value="TFL04597.1"/>
    <property type="molecule type" value="Genomic_DNA"/>
</dbReference>